<dbReference type="OrthoDB" id="8533047at2"/>
<feature type="transmembrane region" description="Helical" evidence="1">
    <location>
        <begin position="122"/>
        <end position="141"/>
    </location>
</feature>
<organism evidence="2 3">
    <name type="scientific">Fontimonas thermophila</name>
    <dbReference type="NCBI Taxonomy" id="1076937"/>
    <lineage>
        <taxon>Bacteria</taxon>
        <taxon>Pseudomonadati</taxon>
        <taxon>Pseudomonadota</taxon>
        <taxon>Gammaproteobacteria</taxon>
        <taxon>Nevskiales</taxon>
        <taxon>Nevskiaceae</taxon>
        <taxon>Fontimonas</taxon>
    </lineage>
</organism>
<proteinExistence type="predicted"/>
<protein>
    <recommendedName>
        <fullName evidence="4">Ferric reductase like transmembrane component</fullName>
    </recommendedName>
</protein>
<dbReference type="RefSeq" id="WP_091531988.1">
    <property type="nucleotide sequence ID" value="NZ_FOOC01000003.1"/>
</dbReference>
<feature type="transmembrane region" description="Helical" evidence="1">
    <location>
        <begin position="96"/>
        <end position="116"/>
    </location>
</feature>
<feature type="transmembrane region" description="Helical" evidence="1">
    <location>
        <begin position="55"/>
        <end position="76"/>
    </location>
</feature>
<accession>A0A1I2I8N9</accession>
<feature type="transmembrane region" description="Helical" evidence="1">
    <location>
        <begin position="26"/>
        <end position="43"/>
    </location>
</feature>
<dbReference type="AlphaFoldDB" id="A0A1I2I8N9"/>
<reference evidence="2 3" key="1">
    <citation type="submission" date="2016-10" db="EMBL/GenBank/DDBJ databases">
        <authorList>
            <person name="de Groot N.N."/>
        </authorList>
    </citation>
    <scope>NUCLEOTIDE SEQUENCE [LARGE SCALE GENOMIC DNA]</scope>
    <source>
        <strain evidence="2 3">DSM 23609</strain>
    </source>
</reference>
<dbReference type="EMBL" id="FOOC01000003">
    <property type="protein sequence ID" value="SFF37246.1"/>
    <property type="molecule type" value="Genomic_DNA"/>
</dbReference>
<keyword evidence="3" id="KW-1185">Reference proteome</keyword>
<dbReference type="STRING" id="1076937.SAMN04488120_10328"/>
<gene>
    <name evidence="2" type="ORF">SAMN04488120_10328</name>
</gene>
<keyword evidence="1" id="KW-0472">Membrane</keyword>
<dbReference type="Proteomes" id="UP000199771">
    <property type="component" value="Unassembled WGS sequence"/>
</dbReference>
<evidence type="ECO:0000313" key="3">
    <source>
        <dbReference type="Proteomes" id="UP000199771"/>
    </source>
</evidence>
<feature type="transmembrane region" description="Helical" evidence="1">
    <location>
        <begin position="296"/>
        <end position="322"/>
    </location>
</feature>
<keyword evidence="1" id="KW-1133">Transmembrane helix</keyword>
<evidence type="ECO:0000313" key="2">
    <source>
        <dbReference type="EMBL" id="SFF37246.1"/>
    </source>
</evidence>
<evidence type="ECO:0008006" key="4">
    <source>
        <dbReference type="Google" id="ProtNLM"/>
    </source>
</evidence>
<sequence length="323" mass="35703">MRTAAPSKRIDEPIHSGFLQYAGYRWAKLAILLCALSIAAYLWHDPVDGPNGGTWLGYTLGTLGAVLILWLTWLGVRKRRYHSRLGSVKGWTSAHVYLGLALVVIATLHCGFQFGWNIHTAAYALMMAVIASGLYGVVVYTRLPSAITRLRDGSQREAWIDEVFELNAQAIRIADLLGPEVHRKIVRSAENIRIGGGLRAQLYGPKTPKTAADADAGITEFLTERLDAVKARLTKGFDPNATAQNTVMFMAGQLVAAGKDEKEAQRLQQLLDVLSRRNALIARINRDIALHARLQVWLLIHVPLSFGLLAALVAHIVSVFFYW</sequence>
<keyword evidence="1" id="KW-0812">Transmembrane</keyword>
<evidence type="ECO:0000256" key="1">
    <source>
        <dbReference type="SAM" id="Phobius"/>
    </source>
</evidence>
<name>A0A1I2I8N9_9GAMM</name>